<evidence type="ECO:0000313" key="2">
    <source>
        <dbReference type="Proteomes" id="UP000019102"/>
    </source>
</evidence>
<reference evidence="1 2" key="1">
    <citation type="journal article" date="2014" name="Genome Announc.">
        <title>Draft Genome Sequence of the Boron-Tolerant and Moderately Halotolerant Bacterium Gracilibacillus boraciitolerans JCM 21714T.</title>
        <authorList>
            <person name="Ahmed I."/>
            <person name="Oshima K."/>
            <person name="Suda W."/>
            <person name="Kitamura K."/>
            <person name="Iida T."/>
            <person name="Ohmori Y."/>
            <person name="Fujiwara T."/>
            <person name="Hattori M."/>
            <person name="Ohkuma M."/>
        </authorList>
    </citation>
    <scope>NUCLEOTIDE SEQUENCE [LARGE SCALE GENOMIC DNA]</scope>
    <source>
        <strain evidence="1 2">JCM 21714</strain>
    </source>
</reference>
<dbReference type="RefSeq" id="WP_235182905.1">
    <property type="nucleotide sequence ID" value="NZ_BAVS01000029.1"/>
</dbReference>
<dbReference type="STRING" id="1298598.JCM21714_3883"/>
<name>W4VNG7_9BACI</name>
<dbReference type="Proteomes" id="UP000019102">
    <property type="component" value="Unassembled WGS sequence"/>
</dbReference>
<gene>
    <name evidence="1" type="ORF">JCM21714_3883</name>
</gene>
<comment type="caution">
    <text evidence="1">The sequence shown here is derived from an EMBL/GenBank/DDBJ whole genome shotgun (WGS) entry which is preliminary data.</text>
</comment>
<keyword evidence="2" id="KW-1185">Reference proteome</keyword>
<proteinExistence type="predicted"/>
<protein>
    <submittedName>
        <fullName evidence="1">Uncharacterized protein</fullName>
    </submittedName>
</protein>
<accession>W4VNG7</accession>
<organism evidence="1 2">
    <name type="scientific">Gracilibacillus boraciitolerans JCM 21714</name>
    <dbReference type="NCBI Taxonomy" id="1298598"/>
    <lineage>
        <taxon>Bacteria</taxon>
        <taxon>Bacillati</taxon>
        <taxon>Bacillota</taxon>
        <taxon>Bacilli</taxon>
        <taxon>Bacillales</taxon>
        <taxon>Bacillaceae</taxon>
        <taxon>Gracilibacillus</taxon>
    </lineage>
</organism>
<dbReference type="AlphaFoldDB" id="W4VNG7"/>
<evidence type="ECO:0000313" key="1">
    <source>
        <dbReference type="EMBL" id="GAE94701.1"/>
    </source>
</evidence>
<sequence length="53" mass="6296">MRTLTKDVEFVNPVGRHEFDGSGKAHRELLHLIDYSLDYETFKRKLRNCVFVN</sequence>
<dbReference type="EMBL" id="BAVS01000029">
    <property type="protein sequence ID" value="GAE94701.1"/>
    <property type="molecule type" value="Genomic_DNA"/>
</dbReference>